<evidence type="ECO:0000259" key="6">
    <source>
        <dbReference type="Pfam" id="PF08281"/>
    </source>
</evidence>
<keyword evidence="8" id="KW-1185">Reference proteome</keyword>
<evidence type="ECO:0000256" key="1">
    <source>
        <dbReference type="ARBA" id="ARBA00010641"/>
    </source>
</evidence>
<dbReference type="InterPro" id="IPR039425">
    <property type="entry name" value="RNA_pol_sigma-70-like"/>
</dbReference>
<comment type="similarity">
    <text evidence="1">Belongs to the sigma-70 factor family. ECF subfamily.</text>
</comment>
<evidence type="ECO:0000313" key="8">
    <source>
        <dbReference type="Proteomes" id="UP001580407"/>
    </source>
</evidence>
<gene>
    <name evidence="7" type="ORF">ACE3NQ_11950</name>
</gene>
<dbReference type="SUPFAM" id="SSF88659">
    <property type="entry name" value="Sigma3 and sigma4 domains of RNA polymerase sigma factors"/>
    <property type="match status" value="1"/>
</dbReference>
<keyword evidence="2" id="KW-0805">Transcription regulation</keyword>
<dbReference type="NCBIfam" id="TIGR02937">
    <property type="entry name" value="sigma70-ECF"/>
    <property type="match status" value="1"/>
</dbReference>
<reference evidence="7 8" key="1">
    <citation type="submission" date="2024-09" db="EMBL/GenBank/DDBJ databases">
        <authorList>
            <person name="Ruan L."/>
        </authorList>
    </citation>
    <scope>NUCLEOTIDE SEQUENCE [LARGE SCALE GENOMIC DNA]</scope>
    <source>
        <strain evidence="7 8">D33</strain>
    </source>
</reference>
<keyword evidence="4" id="KW-0804">Transcription</keyword>
<evidence type="ECO:0000256" key="4">
    <source>
        <dbReference type="ARBA" id="ARBA00023163"/>
    </source>
</evidence>
<dbReference type="InterPro" id="IPR013249">
    <property type="entry name" value="RNA_pol_sigma70_r4_t2"/>
</dbReference>
<dbReference type="CDD" id="cd06171">
    <property type="entry name" value="Sigma70_r4"/>
    <property type="match status" value="1"/>
</dbReference>
<accession>A0ABV5BAM4</accession>
<evidence type="ECO:0000259" key="5">
    <source>
        <dbReference type="Pfam" id="PF04542"/>
    </source>
</evidence>
<dbReference type="Proteomes" id="UP001580407">
    <property type="component" value="Unassembled WGS sequence"/>
</dbReference>
<dbReference type="Gene3D" id="1.10.10.10">
    <property type="entry name" value="Winged helix-like DNA-binding domain superfamily/Winged helix DNA-binding domain"/>
    <property type="match status" value="1"/>
</dbReference>
<name>A0ABV5BAM4_9BACL</name>
<dbReference type="PANTHER" id="PTHR43133">
    <property type="entry name" value="RNA POLYMERASE ECF-TYPE SIGMA FACTO"/>
    <property type="match status" value="1"/>
</dbReference>
<evidence type="ECO:0000256" key="3">
    <source>
        <dbReference type="ARBA" id="ARBA00023082"/>
    </source>
</evidence>
<dbReference type="InterPro" id="IPR036388">
    <property type="entry name" value="WH-like_DNA-bd_sf"/>
</dbReference>
<sequence>MERLEEERYNLLEMRLEVKKAQNGDLDAFVRLLRRLDSRMYGLAKSIVKRDEDCADAMQETLFKAYKSLNTLKNPEYFTTWIFRILINECSQLLRNRKRAIVMDKLPEPKEVLAPYGGDHQRIDIQEAVDRLDDAPRLVIHLFYYQDLTIKQISDILEISEGAVRSRLHRARGMLAGSLLATD</sequence>
<evidence type="ECO:0000256" key="2">
    <source>
        <dbReference type="ARBA" id="ARBA00023015"/>
    </source>
</evidence>
<dbReference type="Gene3D" id="1.10.1740.10">
    <property type="match status" value="1"/>
</dbReference>
<dbReference type="RefSeq" id="WP_375525411.1">
    <property type="nucleotide sequence ID" value="NZ_JBHILM010000011.1"/>
</dbReference>
<dbReference type="Pfam" id="PF04542">
    <property type="entry name" value="Sigma70_r2"/>
    <property type="match status" value="1"/>
</dbReference>
<dbReference type="InterPro" id="IPR014284">
    <property type="entry name" value="RNA_pol_sigma-70_dom"/>
</dbReference>
<evidence type="ECO:0000313" key="7">
    <source>
        <dbReference type="EMBL" id="MFB5681626.1"/>
    </source>
</evidence>
<dbReference type="InterPro" id="IPR013325">
    <property type="entry name" value="RNA_pol_sigma_r2"/>
</dbReference>
<comment type="caution">
    <text evidence="7">The sequence shown here is derived from an EMBL/GenBank/DDBJ whole genome shotgun (WGS) entry which is preliminary data.</text>
</comment>
<dbReference type="Pfam" id="PF08281">
    <property type="entry name" value="Sigma70_r4_2"/>
    <property type="match status" value="1"/>
</dbReference>
<dbReference type="InterPro" id="IPR007627">
    <property type="entry name" value="RNA_pol_sigma70_r2"/>
</dbReference>
<protein>
    <submittedName>
        <fullName evidence="7">Sigma-70 family RNA polymerase sigma factor</fullName>
    </submittedName>
</protein>
<dbReference type="SUPFAM" id="SSF88946">
    <property type="entry name" value="Sigma2 domain of RNA polymerase sigma factors"/>
    <property type="match status" value="1"/>
</dbReference>
<feature type="domain" description="RNA polymerase sigma factor 70 region 4 type 2" evidence="6">
    <location>
        <begin position="124"/>
        <end position="173"/>
    </location>
</feature>
<proteinExistence type="inferred from homology"/>
<keyword evidence="3" id="KW-0731">Sigma factor</keyword>
<feature type="domain" description="RNA polymerase sigma-70 region 2" evidence="5">
    <location>
        <begin position="33"/>
        <end position="99"/>
    </location>
</feature>
<dbReference type="InterPro" id="IPR013324">
    <property type="entry name" value="RNA_pol_sigma_r3/r4-like"/>
</dbReference>
<dbReference type="EMBL" id="JBHILM010000011">
    <property type="protein sequence ID" value="MFB5681626.1"/>
    <property type="molecule type" value="Genomic_DNA"/>
</dbReference>
<dbReference type="PANTHER" id="PTHR43133:SF51">
    <property type="entry name" value="RNA POLYMERASE SIGMA FACTOR"/>
    <property type="match status" value="1"/>
</dbReference>
<organism evidence="7 8">
    <name type="scientific">Paenibacillus terreus</name>
    <dbReference type="NCBI Taxonomy" id="1387834"/>
    <lineage>
        <taxon>Bacteria</taxon>
        <taxon>Bacillati</taxon>
        <taxon>Bacillota</taxon>
        <taxon>Bacilli</taxon>
        <taxon>Bacillales</taxon>
        <taxon>Paenibacillaceae</taxon>
        <taxon>Paenibacillus</taxon>
    </lineage>
</organism>